<dbReference type="InterPro" id="IPR015422">
    <property type="entry name" value="PyrdxlP-dep_Trfase_small"/>
</dbReference>
<evidence type="ECO:0000256" key="2">
    <source>
        <dbReference type="ARBA" id="ARBA00022679"/>
    </source>
</evidence>
<dbReference type="PANTHER" id="PTHR43643">
    <property type="entry name" value="HISTIDINOL-PHOSPHATE AMINOTRANSFERASE 2"/>
    <property type="match status" value="1"/>
</dbReference>
<keyword evidence="3" id="KW-0663">Pyridoxal phosphate</keyword>
<dbReference type="PANTHER" id="PTHR43643:SF3">
    <property type="entry name" value="HISTIDINOL-PHOSPHATE AMINOTRANSFERASE"/>
    <property type="match status" value="1"/>
</dbReference>
<comment type="caution">
    <text evidence="5">The sequence shown here is derived from an EMBL/GenBank/DDBJ whole genome shotgun (WGS) entry which is preliminary data.</text>
</comment>
<dbReference type="AlphaFoldDB" id="K1TFQ9"/>
<keyword evidence="2 5" id="KW-0808">Transferase</keyword>
<dbReference type="InterPro" id="IPR015424">
    <property type="entry name" value="PyrdxlP-dep_Trfase"/>
</dbReference>
<dbReference type="Pfam" id="PF00155">
    <property type="entry name" value="Aminotran_1_2"/>
    <property type="match status" value="1"/>
</dbReference>
<gene>
    <name evidence="5" type="ORF">OBE_05994</name>
</gene>
<proteinExistence type="predicted"/>
<evidence type="ECO:0000313" key="5">
    <source>
        <dbReference type="EMBL" id="EKC66339.1"/>
    </source>
</evidence>
<dbReference type="InterPro" id="IPR015421">
    <property type="entry name" value="PyrdxlP-dep_Trfase_major"/>
</dbReference>
<dbReference type="Gene3D" id="3.40.640.10">
    <property type="entry name" value="Type I PLP-dependent aspartate aminotransferase-like (Major domain)"/>
    <property type="match status" value="1"/>
</dbReference>
<dbReference type="GO" id="GO:0008483">
    <property type="term" value="F:transaminase activity"/>
    <property type="evidence" value="ECO:0007669"/>
    <property type="project" value="UniProtKB-KW"/>
</dbReference>
<evidence type="ECO:0000256" key="1">
    <source>
        <dbReference type="ARBA" id="ARBA00022576"/>
    </source>
</evidence>
<reference evidence="5" key="1">
    <citation type="journal article" date="2013" name="Environ. Microbiol.">
        <title>Microbiota from the distal guts of lean and obese adolescents exhibit partial functional redundancy besides clear differences in community structure.</title>
        <authorList>
            <person name="Ferrer M."/>
            <person name="Ruiz A."/>
            <person name="Lanza F."/>
            <person name="Haange S.B."/>
            <person name="Oberbach A."/>
            <person name="Till H."/>
            <person name="Bargiela R."/>
            <person name="Campoy C."/>
            <person name="Segura M.T."/>
            <person name="Richter M."/>
            <person name="von Bergen M."/>
            <person name="Seifert J."/>
            <person name="Suarez A."/>
        </authorList>
    </citation>
    <scope>NUCLEOTIDE SEQUENCE</scope>
</reference>
<dbReference type="EMBL" id="AJWZ01004120">
    <property type="protein sequence ID" value="EKC66339.1"/>
    <property type="molecule type" value="Genomic_DNA"/>
</dbReference>
<evidence type="ECO:0000259" key="4">
    <source>
        <dbReference type="Pfam" id="PF00155"/>
    </source>
</evidence>
<dbReference type="InterPro" id="IPR004839">
    <property type="entry name" value="Aminotransferase_I/II_large"/>
</dbReference>
<name>K1TFQ9_9ZZZZ</name>
<keyword evidence="1 5" id="KW-0032">Aminotransferase</keyword>
<protein>
    <submittedName>
        <fullName evidence="5">Histidinol-phosphate/aromatic aminotransferase</fullName>
    </submittedName>
</protein>
<feature type="domain" description="Aminotransferase class I/classII large" evidence="4">
    <location>
        <begin position="1"/>
        <end position="129"/>
    </location>
</feature>
<dbReference type="InterPro" id="IPR050106">
    <property type="entry name" value="HistidinolP_aminotransfase"/>
</dbReference>
<evidence type="ECO:0000256" key="3">
    <source>
        <dbReference type="ARBA" id="ARBA00022898"/>
    </source>
</evidence>
<dbReference type="Gene3D" id="3.90.1150.10">
    <property type="entry name" value="Aspartate Aminotransferase, domain 1"/>
    <property type="match status" value="1"/>
</dbReference>
<organism evidence="5">
    <name type="scientific">human gut metagenome</name>
    <dbReference type="NCBI Taxonomy" id="408170"/>
    <lineage>
        <taxon>unclassified sequences</taxon>
        <taxon>metagenomes</taxon>
        <taxon>organismal metagenomes</taxon>
    </lineage>
</organism>
<dbReference type="GO" id="GO:0030170">
    <property type="term" value="F:pyridoxal phosphate binding"/>
    <property type="evidence" value="ECO:0007669"/>
    <property type="project" value="InterPro"/>
</dbReference>
<dbReference type="SUPFAM" id="SSF53383">
    <property type="entry name" value="PLP-dependent transferases"/>
    <property type="match status" value="1"/>
</dbReference>
<sequence>GMAAVRLGFAVANSVLTKAMKAVKSPYNVNSVTQAIGEVVFSHPEYIDSSVKRLIEARDDLSERLTPICREYPDRFKIIPSETNFIYVETPEAEKIFTYLKEAGIIIRKMSSDRLRITAGRNYENDAVASEINAYLKGEPHENVVY</sequence>
<feature type="non-terminal residue" evidence="5">
    <location>
        <position position="1"/>
    </location>
</feature>
<accession>K1TFQ9</accession>